<dbReference type="AlphaFoldDB" id="A0A2H0X848"/>
<dbReference type="EMBL" id="PEYW01000006">
    <property type="protein sequence ID" value="PIS21107.1"/>
    <property type="molecule type" value="Genomic_DNA"/>
</dbReference>
<organism evidence="2 3">
    <name type="scientific">candidate division WWE3 bacterium CG08_land_8_20_14_0_20_43_13</name>
    <dbReference type="NCBI Taxonomy" id="1975087"/>
    <lineage>
        <taxon>Bacteria</taxon>
        <taxon>Katanobacteria</taxon>
    </lineage>
</organism>
<gene>
    <name evidence="2" type="ORF">COT52_00565</name>
</gene>
<keyword evidence="1" id="KW-1133">Transmembrane helix</keyword>
<keyword evidence="1" id="KW-0812">Transmembrane</keyword>
<feature type="transmembrane region" description="Helical" evidence="1">
    <location>
        <begin position="6"/>
        <end position="23"/>
    </location>
</feature>
<evidence type="ECO:0000256" key="1">
    <source>
        <dbReference type="SAM" id="Phobius"/>
    </source>
</evidence>
<feature type="transmembrane region" description="Helical" evidence="1">
    <location>
        <begin position="52"/>
        <end position="70"/>
    </location>
</feature>
<evidence type="ECO:0000313" key="3">
    <source>
        <dbReference type="Proteomes" id="UP000231414"/>
    </source>
</evidence>
<sequence>MLDKVYFALSLIFIVVGILGIFLPEIPGLISSYCGVLLFTLLTQFRDISFDLVIKYGVLAVLVWLANTYWIKREQLQYNKKFLAVGALAIILLILTKRHELLPLAVVIAYALAQVWQSKDYFKTAVNDLKALLSLGMEVWISQVMITDFITRVVSKF</sequence>
<accession>A0A2H0X848</accession>
<dbReference type="Proteomes" id="UP000231414">
    <property type="component" value="Unassembled WGS sequence"/>
</dbReference>
<name>A0A2H0X848_UNCKA</name>
<reference evidence="3" key="1">
    <citation type="submission" date="2017-09" db="EMBL/GenBank/DDBJ databases">
        <title>Depth-based differentiation of microbial function through sediment-hosted aquifers and enrichment of novel symbionts in the deep terrestrial subsurface.</title>
        <authorList>
            <person name="Probst A.J."/>
            <person name="Ladd B."/>
            <person name="Jarett J.K."/>
            <person name="Geller-Mcgrath D.E."/>
            <person name="Sieber C.M.K."/>
            <person name="Emerson J.B."/>
            <person name="Anantharaman K."/>
            <person name="Thomas B.C."/>
            <person name="Malmstrom R."/>
            <person name="Stieglmeier M."/>
            <person name="Klingl A."/>
            <person name="Woyke T."/>
            <person name="Ryan C.M."/>
            <person name="Banfield J.F."/>
        </authorList>
    </citation>
    <scope>NUCLEOTIDE SEQUENCE [LARGE SCALE GENOMIC DNA]</scope>
</reference>
<proteinExistence type="predicted"/>
<comment type="caution">
    <text evidence="2">The sequence shown here is derived from an EMBL/GenBank/DDBJ whole genome shotgun (WGS) entry which is preliminary data.</text>
</comment>
<evidence type="ECO:0000313" key="2">
    <source>
        <dbReference type="EMBL" id="PIS21107.1"/>
    </source>
</evidence>
<protein>
    <submittedName>
        <fullName evidence="2">Uncharacterized protein</fullName>
    </submittedName>
</protein>
<keyword evidence="1" id="KW-0472">Membrane</keyword>